<reference evidence="1 2" key="1">
    <citation type="submission" date="2018-05" db="EMBL/GenBank/DDBJ databases">
        <title>Lujinxingia marina gen. nov. sp. nov., a new facultative anaerobic member of the class Deltaproteobacteria, and proposal of Lujinxingaceae fam. nov.</title>
        <authorList>
            <person name="Li C.-M."/>
        </authorList>
    </citation>
    <scope>NUCLEOTIDE SEQUENCE [LARGE SCALE GENOMIC DNA]</scope>
    <source>
        <strain evidence="1 2">B210</strain>
    </source>
</reference>
<evidence type="ECO:0000313" key="1">
    <source>
        <dbReference type="EMBL" id="RAL25225.1"/>
    </source>
</evidence>
<name>A0A328C9S5_9DELT</name>
<dbReference type="Pfam" id="PF09234">
    <property type="entry name" value="DUF1963"/>
    <property type="match status" value="1"/>
</dbReference>
<dbReference type="Proteomes" id="UP000249169">
    <property type="component" value="Unassembled WGS sequence"/>
</dbReference>
<accession>A0A328C9S5</accession>
<gene>
    <name evidence="1" type="ORF">DL240_03165</name>
</gene>
<evidence type="ECO:0008006" key="3">
    <source>
        <dbReference type="Google" id="ProtNLM"/>
    </source>
</evidence>
<dbReference type="AlphaFoldDB" id="A0A328C9S5"/>
<dbReference type="InterPro" id="IPR035948">
    <property type="entry name" value="YwqG-like_sf"/>
</dbReference>
<dbReference type="RefSeq" id="WP_111728397.1">
    <property type="nucleotide sequence ID" value="NZ_QHKO01000001.1"/>
</dbReference>
<dbReference type="PANTHER" id="PTHR36436:SF6">
    <property type="entry name" value="SLL5081 PROTEIN"/>
    <property type="match status" value="1"/>
</dbReference>
<organism evidence="1 2">
    <name type="scientific">Lujinxingia litoralis</name>
    <dbReference type="NCBI Taxonomy" id="2211119"/>
    <lineage>
        <taxon>Bacteria</taxon>
        <taxon>Deltaproteobacteria</taxon>
        <taxon>Bradymonadales</taxon>
        <taxon>Lujinxingiaceae</taxon>
        <taxon>Lujinxingia</taxon>
    </lineage>
</organism>
<proteinExistence type="predicted"/>
<dbReference type="SUPFAM" id="SSF103032">
    <property type="entry name" value="Hypothetical protein YwqG"/>
    <property type="match status" value="1"/>
</dbReference>
<dbReference type="EMBL" id="QHKO01000001">
    <property type="protein sequence ID" value="RAL25225.1"/>
    <property type="molecule type" value="Genomic_DNA"/>
</dbReference>
<dbReference type="Gene3D" id="2.30.320.10">
    <property type="entry name" value="YwqG-like"/>
    <property type="match status" value="1"/>
</dbReference>
<dbReference type="OrthoDB" id="5351532at2"/>
<sequence>MSSTSTIPPEFFKAGRTAFRPVIEEGDGPLLSSKFSGRPWLAVNERWPCCPNCQRPMQLFVQLYLPELPTPERERLGDTGLLQLFYCTSSEPLCEVECEAYGPFAKSVVARFIEAPTEEANTTAAGPKEPFAARRIAGWDALPQDLPNWEESDELGFELSDDAYEELDELGAPYSRDKLGGWPFWVQGMEYPDCPRCQTRMAMVMQIDSEDSLPYMFGDMGVGHLTRCPNHPDVLAFAWACY</sequence>
<evidence type="ECO:0000313" key="2">
    <source>
        <dbReference type="Proteomes" id="UP000249169"/>
    </source>
</evidence>
<dbReference type="InterPro" id="IPR015315">
    <property type="entry name" value="DUF1963"/>
</dbReference>
<dbReference type="PANTHER" id="PTHR36436">
    <property type="entry name" value="SLL5081 PROTEIN"/>
    <property type="match status" value="1"/>
</dbReference>
<protein>
    <recommendedName>
        <fullName evidence="3">DUF1963 domain-containing protein</fullName>
    </recommendedName>
</protein>
<comment type="caution">
    <text evidence="1">The sequence shown here is derived from an EMBL/GenBank/DDBJ whole genome shotgun (WGS) entry which is preliminary data.</text>
</comment>
<keyword evidence="2" id="KW-1185">Reference proteome</keyword>